<dbReference type="EC" id="6.1.1.17" evidence="3"/>
<evidence type="ECO:0000256" key="10">
    <source>
        <dbReference type="ARBA" id="ARBA00023146"/>
    </source>
</evidence>
<evidence type="ECO:0000259" key="16">
    <source>
        <dbReference type="Pfam" id="PF03950"/>
    </source>
</evidence>
<evidence type="ECO:0000256" key="1">
    <source>
        <dbReference type="ARBA" id="ARBA00004496"/>
    </source>
</evidence>
<dbReference type="FunFam" id="3.90.800.10:FF:000001">
    <property type="entry name" value="Glutamine--tRNA ligase"/>
    <property type="match status" value="1"/>
</dbReference>
<dbReference type="InterPro" id="IPR020056">
    <property type="entry name" value="Rbsml_bL25/Gln-tRNA_synth_N"/>
</dbReference>
<sequence length="732" mass="82839">MATLILAQKATSLAYGPLVYAHYLQDHESDLTVTVEWQDVPEITVGGDKTNVVLRIGDIQVVGAANAVHELAIMSGHASQYTDVADQLPHWLDFTRNELASGDFKQLGQTFETLNRHLTLRSFLAGYTPTEADFAVWGALRANKIFGGNMKSGGAKLGPHLVRWFTYLNGLPCVAEALKGHQRAVESTRNRVDQGNFDIPLKDGALGKVVTRFPPEPSGYLHIGHAKAALLNQYFAQKYDGQLILRFDDTNPSKEKMEFEQSIVEDLRLLGVAADRTTHTSDYFDQLYQYALQLIEDGLAYVDDTDNATMREERGAGIASRRRDETVAENQRRFEEMTRGTDYGLTCCLRAKMSVDNPNKAMRDPVVYRCNVKDPHHIHGYKWKVYPTYDFACPVVDSLEGVTHALRTNEYRDRNPQYEWFFDALKIRPVHIWDFSRLNFVYTLLSKRKLQQLVDEGLVNGWDDPRFPTVRGIRRRGLTIEALKQYILMQGASQNILLLEWDKLWALNKKVIDPVAPRHTAITEQNLCVVNVLDCPALPEARDVPKHKKNPAVGIKKLYTSNTLCLEAEDAAELAVDEEITLMDWGNMIVKRVQRDPATNIVTQVDLALHLDGDVKKTKKKLTWLSMLTPAEEPGLVQCMLVDYDHLLTKKKLEEGDQWQDYVNPVTEFKTRALGDSNLHDLRQGDIIQLERRGYYICDRPSTTESPMVYLIRVPDGKAKSTAAKVNAPPNA</sequence>
<dbReference type="NCBIfam" id="TIGR00463">
    <property type="entry name" value="gltX_arch"/>
    <property type="match status" value="1"/>
</dbReference>
<dbReference type="InterPro" id="IPR011035">
    <property type="entry name" value="Ribosomal_bL25/Gln-tRNA_synth"/>
</dbReference>
<dbReference type="Gene3D" id="3.40.50.620">
    <property type="entry name" value="HUPs"/>
    <property type="match status" value="1"/>
</dbReference>
<dbReference type="GO" id="GO:0017102">
    <property type="term" value="C:methionyl glutamyl tRNA synthetase complex"/>
    <property type="evidence" value="ECO:0007669"/>
    <property type="project" value="TreeGrafter"/>
</dbReference>
<dbReference type="PANTHER" id="PTHR43097:SF5">
    <property type="entry name" value="GLUTAMATE--TRNA LIGASE"/>
    <property type="match status" value="1"/>
</dbReference>
<evidence type="ECO:0000313" key="19">
    <source>
        <dbReference type="Proteomes" id="UP001150569"/>
    </source>
</evidence>
<evidence type="ECO:0000256" key="11">
    <source>
        <dbReference type="ARBA" id="ARBA00030865"/>
    </source>
</evidence>
<dbReference type="Pfam" id="PF20974">
    <property type="entry name" value="tRNA-synt_1c_C2"/>
    <property type="match status" value="1"/>
</dbReference>
<dbReference type="InterPro" id="IPR001412">
    <property type="entry name" value="aa-tRNA-synth_I_CS"/>
</dbReference>
<evidence type="ECO:0000256" key="3">
    <source>
        <dbReference type="ARBA" id="ARBA00012835"/>
    </source>
</evidence>
<dbReference type="Gene3D" id="1.10.1160.10">
    <property type="entry name" value="Glutamyl-trna Synthetase, Domain 2"/>
    <property type="match status" value="1"/>
</dbReference>
<dbReference type="Gene3D" id="1.20.1050.10">
    <property type="match status" value="1"/>
</dbReference>
<protein>
    <recommendedName>
        <fullName evidence="13">Probable glutamate--tRNA ligase, cytoplasmic</fullName>
        <ecNumber evidence="3">6.1.1.17</ecNumber>
    </recommendedName>
    <alternativeName>
        <fullName evidence="11">Glutamyl-tRNA synthetase</fullName>
    </alternativeName>
</protein>
<dbReference type="InterPro" id="IPR050132">
    <property type="entry name" value="Gln/Glu-tRNA_Ligase"/>
</dbReference>
<dbReference type="FunFam" id="1.10.1160.10:FF:000001">
    <property type="entry name" value="Glutamine--tRNA ligase"/>
    <property type="match status" value="1"/>
</dbReference>
<dbReference type="InterPro" id="IPR049437">
    <property type="entry name" value="tRNA-synt_1c_C2"/>
</dbReference>
<dbReference type="InterPro" id="IPR020058">
    <property type="entry name" value="Glu/Gln-tRNA-synth_Ib_cat-dom"/>
</dbReference>
<keyword evidence="10 14" id="KW-0030">Aminoacyl-tRNA synthetase</keyword>
<comment type="caution">
    <text evidence="18">The sequence shown here is derived from an EMBL/GenBank/DDBJ whole genome shotgun (WGS) entry which is preliminary data.</text>
</comment>
<keyword evidence="8 14" id="KW-0067">ATP-binding</keyword>
<evidence type="ECO:0000256" key="7">
    <source>
        <dbReference type="ARBA" id="ARBA00022741"/>
    </source>
</evidence>
<evidence type="ECO:0000256" key="8">
    <source>
        <dbReference type="ARBA" id="ARBA00022840"/>
    </source>
</evidence>
<dbReference type="FunFam" id="3.40.50.620:FF:000037">
    <property type="entry name" value="Glutamine--tRNA ligase cytoplasmic"/>
    <property type="match status" value="1"/>
</dbReference>
<dbReference type="Gene3D" id="2.40.240.10">
    <property type="entry name" value="Ribosomal Protein L25, Chain P"/>
    <property type="match status" value="1"/>
</dbReference>
<proteinExistence type="inferred from homology"/>
<comment type="similarity">
    <text evidence="2">Belongs to the class-I aminoacyl-tRNA synthetase family. Glutamate--tRNA ligase type 2 subfamily.</text>
</comment>
<dbReference type="CDD" id="cd00807">
    <property type="entry name" value="GlnRS_core"/>
    <property type="match status" value="1"/>
</dbReference>
<dbReference type="Gene3D" id="3.90.800.10">
    <property type="entry name" value="Glutamyl-tRNA Synthetase, Domain 3"/>
    <property type="match status" value="1"/>
</dbReference>
<dbReference type="Gene3D" id="3.40.30.70">
    <property type="match status" value="1"/>
</dbReference>
<feature type="domain" description="Glutamyl/glutaminyl-tRNA synthetase class Ib catalytic" evidence="15">
    <location>
        <begin position="208"/>
        <end position="513"/>
    </location>
</feature>
<dbReference type="GO" id="GO:0005829">
    <property type="term" value="C:cytosol"/>
    <property type="evidence" value="ECO:0007669"/>
    <property type="project" value="TreeGrafter"/>
</dbReference>
<dbReference type="InterPro" id="IPR036282">
    <property type="entry name" value="Glutathione-S-Trfase_C_sf"/>
</dbReference>
<accession>A0A9W8AA96</accession>
<dbReference type="GO" id="GO:0004818">
    <property type="term" value="F:glutamate-tRNA ligase activity"/>
    <property type="evidence" value="ECO:0007669"/>
    <property type="project" value="UniProtKB-EC"/>
</dbReference>
<dbReference type="SUPFAM" id="SSF47616">
    <property type="entry name" value="GST C-terminal domain-like"/>
    <property type="match status" value="1"/>
</dbReference>
<keyword evidence="9 14" id="KW-0648">Protein biosynthesis</keyword>
<dbReference type="InterPro" id="IPR014729">
    <property type="entry name" value="Rossmann-like_a/b/a_fold"/>
</dbReference>
<dbReference type="PANTHER" id="PTHR43097">
    <property type="entry name" value="GLUTAMINE-TRNA LIGASE"/>
    <property type="match status" value="1"/>
</dbReference>
<dbReference type="Proteomes" id="UP001150569">
    <property type="component" value="Unassembled WGS sequence"/>
</dbReference>
<dbReference type="GO" id="GO:0005524">
    <property type="term" value="F:ATP binding"/>
    <property type="evidence" value="ECO:0007669"/>
    <property type="project" value="UniProtKB-KW"/>
</dbReference>
<evidence type="ECO:0000256" key="14">
    <source>
        <dbReference type="RuleBase" id="RU363037"/>
    </source>
</evidence>
<dbReference type="EMBL" id="JANBPT010000395">
    <property type="protein sequence ID" value="KAJ1922436.1"/>
    <property type="molecule type" value="Genomic_DNA"/>
</dbReference>
<evidence type="ECO:0000256" key="13">
    <source>
        <dbReference type="ARBA" id="ARBA00070830"/>
    </source>
</evidence>
<feature type="domain" description="Glutamyl/glutaminyl-tRNA synthetase class Ib anti-codon binding" evidence="16">
    <location>
        <begin position="516"/>
        <end position="607"/>
    </location>
</feature>
<evidence type="ECO:0000256" key="12">
    <source>
        <dbReference type="ARBA" id="ARBA00048351"/>
    </source>
</evidence>
<dbReference type="OrthoDB" id="10250478at2759"/>
<organism evidence="18 19">
    <name type="scientific">Tieghemiomyces parasiticus</name>
    <dbReference type="NCBI Taxonomy" id="78921"/>
    <lineage>
        <taxon>Eukaryota</taxon>
        <taxon>Fungi</taxon>
        <taxon>Fungi incertae sedis</taxon>
        <taxon>Zoopagomycota</taxon>
        <taxon>Kickxellomycotina</taxon>
        <taxon>Dimargaritomycetes</taxon>
        <taxon>Dimargaritales</taxon>
        <taxon>Dimargaritaceae</taxon>
        <taxon>Tieghemiomyces</taxon>
    </lineage>
</organism>
<keyword evidence="5" id="KW-0597">Phosphoprotein</keyword>
<evidence type="ECO:0000256" key="6">
    <source>
        <dbReference type="ARBA" id="ARBA00022598"/>
    </source>
</evidence>
<dbReference type="AlphaFoldDB" id="A0A9W8AA96"/>
<keyword evidence="7 14" id="KW-0547">Nucleotide-binding</keyword>
<dbReference type="HAMAP" id="MF_02076">
    <property type="entry name" value="Glu_tRNA_synth_type2"/>
    <property type="match status" value="1"/>
</dbReference>
<dbReference type="PRINTS" id="PR00987">
    <property type="entry name" value="TRNASYNTHGLU"/>
</dbReference>
<evidence type="ECO:0000313" key="18">
    <source>
        <dbReference type="EMBL" id="KAJ1922436.1"/>
    </source>
</evidence>
<comment type="subcellular location">
    <subcellularLocation>
        <location evidence="1">Cytoplasm</location>
    </subcellularLocation>
</comment>
<evidence type="ECO:0000259" key="17">
    <source>
        <dbReference type="Pfam" id="PF20974"/>
    </source>
</evidence>
<dbReference type="InterPro" id="IPR004526">
    <property type="entry name" value="Glu-tRNA-synth_arc/euk"/>
</dbReference>
<evidence type="ECO:0000256" key="4">
    <source>
        <dbReference type="ARBA" id="ARBA00022490"/>
    </source>
</evidence>
<dbReference type="FunFam" id="2.40.240.10:FF:000004">
    <property type="entry name" value="Glutamyl-tRNA synthetase, cytoplasmic"/>
    <property type="match status" value="1"/>
</dbReference>
<dbReference type="Pfam" id="PF03950">
    <property type="entry name" value="tRNA-synt_1c_C"/>
    <property type="match status" value="1"/>
</dbReference>
<dbReference type="Pfam" id="PF00749">
    <property type="entry name" value="tRNA-synt_1c"/>
    <property type="match status" value="1"/>
</dbReference>
<dbReference type="SUPFAM" id="SSF52374">
    <property type="entry name" value="Nucleotidylyl transferase"/>
    <property type="match status" value="1"/>
</dbReference>
<reference evidence="18" key="1">
    <citation type="submission" date="2022-07" db="EMBL/GenBank/DDBJ databases">
        <title>Phylogenomic reconstructions and comparative analyses of Kickxellomycotina fungi.</title>
        <authorList>
            <person name="Reynolds N.K."/>
            <person name="Stajich J.E."/>
            <person name="Barry K."/>
            <person name="Grigoriev I.V."/>
            <person name="Crous P."/>
            <person name="Smith M.E."/>
        </authorList>
    </citation>
    <scope>NUCLEOTIDE SEQUENCE</scope>
    <source>
        <strain evidence="18">RSA 861</strain>
    </source>
</reference>
<dbReference type="SUPFAM" id="SSF50715">
    <property type="entry name" value="Ribosomal protein L25-like"/>
    <property type="match status" value="1"/>
</dbReference>
<dbReference type="InterPro" id="IPR020061">
    <property type="entry name" value="Glu_tRNA_lig_a-bdl"/>
</dbReference>
<dbReference type="InterPro" id="IPR000924">
    <property type="entry name" value="Glu/Gln-tRNA-synth"/>
</dbReference>
<dbReference type="InterPro" id="IPR020059">
    <property type="entry name" value="Glu/Gln-tRNA-synth_Ib_codon-bd"/>
</dbReference>
<comment type="catalytic activity">
    <reaction evidence="12">
        <text>tRNA(Glu) + L-glutamate + ATP = L-glutamyl-tRNA(Glu) + AMP + diphosphate</text>
        <dbReference type="Rhea" id="RHEA:23540"/>
        <dbReference type="Rhea" id="RHEA-COMP:9663"/>
        <dbReference type="Rhea" id="RHEA-COMP:9680"/>
        <dbReference type="ChEBI" id="CHEBI:29985"/>
        <dbReference type="ChEBI" id="CHEBI:30616"/>
        <dbReference type="ChEBI" id="CHEBI:33019"/>
        <dbReference type="ChEBI" id="CHEBI:78442"/>
        <dbReference type="ChEBI" id="CHEBI:78520"/>
        <dbReference type="ChEBI" id="CHEBI:456215"/>
        <dbReference type="EC" id="6.1.1.17"/>
    </reaction>
</comment>
<gene>
    <name evidence="18" type="primary">GUS1_2</name>
    <name evidence="18" type="ORF">IWQ60_006534</name>
</gene>
<dbReference type="PROSITE" id="PS00178">
    <property type="entry name" value="AA_TRNA_LIGASE_I"/>
    <property type="match status" value="1"/>
</dbReference>
<keyword evidence="6 14" id="KW-0436">Ligase</keyword>
<evidence type="ECO:0000256" key="2">
    <source>
        <dbReference type="ARBA" id="ARBA00008927"/>
    </source>
</evidence>
<evidence type="ECO:0000259" key="15">
    <source>
        <dbReference type="Pfam" id="PF00749"/>
    </source>
</evidence>
<feature type="domain" description="tRNA synthetases class I (E and Q) anti-codon binding" evidence="17">
    <location>
        <begin position="636"/>
        <end position="699"/>
    </location>
</feature>
<keyword evidence="19" id="KW-1185">Reference proteome</keyword>
<keyword evidence="4" id="KW-0963">Cytoplasm</keyword>
<name>A0A9W8AA96_9FUNG</name>
<dbReference type="GO" id="GO:0006424">
    <property type="term" value="P:glutamyl-tRNA aminoacylation"/>
    <property type="evidence" value="ECO:0007669"/>
    <property type="project" value="InterPro"/>
</dbReference>
<evidence type="ECO:0000256" key="9">
    <source>
        <dbReference type="ARBA" id="ARBA00022917"/>
    </source>
</evidence>
<evidence type="ECO:0000256" key="5">
    <source>
        <dbReference type="ARBA" id="ARBA00022553"/>
    </source>
</evidence>